<evidence type="ECO:0000256" key="1">
    <source>
        <dbReference type="SAM" id="MobiDB-lite"/>
    </source>
</evidence>
<dbReference type="AlphaFoldDB" id="A0A1C3XKM1"/>
<dbReference type="Pfam" id="PF04891">
    <property type="entry name" value="NifQ"/>
    <property type="match status" value="1"/>
</dbReference>
<gene>
    <name evidence="2" type="ORF">GA0061099_10365</name>
</gene>
<dbReference type="Proteomes" id="UP000183174">
    <property type="component" value="Unassembled WGS sequence"/>
</dbReference>
<evidence type="ECO:0000313" key="3">
    <source>
        <dbReference type="Proteomes" id="UP000183174"/>
    </source>
</evidence>
<dbReference type="InterPro" id="IPR006975">
    <property type="entry name" value="NifQ"/>
</dbReference>
<dbReference type="GO" id="GO:0009399">
    <property type="term" value="P:nitrogen fixation"/>
    <property type="evidence" value="ECO:0007669"/>
    <property type="project" value="InterPro"/>
</dbReference>
<evidence type="ECO:0000313" key="2">
    <source>
        <dbReference type="EMBL" id="SCB52606.1"/>
    </source>
</evidence>
<reference evidence="2 3" key="1">
    <citation type="submission" date="2016-08" db="EMBL/GenBank/DDBJ databases">
        <authorList>
            <person name="Seilhamer J.J."/>
        </authorList>
    </citation>
    <scope>NUCLEOTIDE SEQUENCE [LARGE SCALE GENOMIC DNA]</scope>
    <source>
        <strain evidence="2 3">CCBAU 10071</strain>
    </source>
</reference>
<dbReference type="GO" id="GO:0030151">
    <property type="term" value="F:molybdenum ion binding"/>
    <property type="evidence" value="ECO:0007669"/>
    <property type="project" value="InterPro"/>
</dbReference>
<proteinExistence type="predicted"/>
<name>A0A1C3XKM1_9BRAD</name>
<dbReference type="EMBL" id="FMAE01000036">
    <property type="protein sequence ID" value="SCB52606.1"/>
    <property type="molecule type" value="Genomic_DNA"/>
</dbReference>
<sequence>MRHANLTIVETRKIMSEAHFLPSLAACAVDINSQMHRGIATYRMLTGVSPADADITIDSNLDRHVLASILAAATMDGGSLTEKAGLSGLELVALLEQYFPTLEIKLAKQLSAFKCEEDDEIAMLRDLLLKQRSTEGDIGHWLAAMIARRAIEPGHLWEALGLRNRGELSRLLSRHFAPLAARNFNNMRWKRFFYRMLCENEGLVMCTTPVCNQCHDFNICFGEESGESRMAERRPDFLLQAARPVVAGHRPSEVPQGAAIAQSSEKASPDLVSRARR</sequence>
<protein>
    <submittedName>
        <fullName evidence="2">Nitrogen fixation protein NifQ</fullName>
    </submittedName>
</protein>
<accession>A0A1C3XKM1</accession>
<feature type="region of interest" description="Disordered" evidence="1">
    <location>
        <begin position="248"/>
        <end position="277"/>
    </location>
</feature>
<organism evidence="2 3">
    <name type="scientific">Bradyrhizobium yuanmingense</name>
    <dbReference type="NCBI Taxonomy" id="108015"/>
    <lineage>
        <taxon>Bacteria</taxon>
        <taxon>Pseudomonadati</taxon>
        <taxon>Pseudomonadota</taxon>
        <taxon>Alphaproteobacteria</taxon>
        <taxon>Hyphomicrobiales</taxon>
        <taxon>Nitrobacteraceae</taxon>
        <taxon>Bradyrhizobium</taxon>
    </lineage>
</organism>